<dbReference type="AlphaFoldDB" id="A0A2P2QWS9"/>
<evidence type="ECO:0000256" key="1">
    <source>
        <dbReference type="SAM" id="Phobius"/>
    </source>
</evidence>
<reference evidence="2" key="1">
    <citation type="submission" date="2018-02" db="EMBL/GenBank/DDBJ databases">
        <title>Rhizophora mucronata_Transcriptome.</title>
        <authorList>
            <person name="Meera S.P."/>
            <person name="Sreeshan A."/>
            <person name="Augustine A."/>
        </authorList>
    </citation>
    <scope>NUCLEOTIDE SEQUENCE</scope>
    <source>
        <tissue evidence="2">Leaf</tissue>
    </source>
</reference>
<feature type="transmembrane region" description="Helical" evidence="1">
    <location>
        <begin position="12"/>
        <end position="36"/>
    </location>
</feature>
<sequence>MGFTAIQFHCWFSIYSICYCWIFHFCVCSICVLCHLPFAAQILSISHGTSFYSACHGIEVIDSCQVSLHQEFNGWMILVMPPAFGLNYIY</sequence>
<accession>A0A2P2QWS9</accession>
<evidence type="ECO:0000313" key="2">
    <source>
        <dbReference type="EMBL" id="MBX71428.1"/>
    </source>
</evidence>
<keyword evidence="1" id="KW-0472">Membrane</keyword>
<name>A0A2P2QWS9_RHIMU</name>
<keyword evidence="1" id="KW-0812">Transmembrane</keyword>
<organism evidence="2">
    <name type="scientific">Rhizophora mucronata</name>
    <name type="common">Asiatic mangrove</name>
    <dbReference type="NCBI Taxonomy" id="61149"/>
    <lineage>
        <taxon>Eukaryota</taxon>
        <taxon>Viridiplantae</taxon>
        <taxon>Streptophyta</taxon>
        <taxon>Embryophyta</taxon>
        <taxon>Tracheophyta</taxon>
        <taxon>Spermatophyta</taxon>
        <taxon>Magnoliopsida</taxon>
        <taxon>eudicotyledons</taxon>
        <taxon>Gunneridae</taxon>
        <taxon>Pentapetalae</taxon>
        <taxon>rosids</taxon>
        <taxon>fabids</taxon>
        <taxon>Malpighiales</taxon>
        <taxon>Rhizophoraceae</taxon>
        <taxon>Rhizophora</taxon>
    </lineage>
</organism>
<proteinExistence type="predicted"/>
<dbReference type="EMBL" id="GGEC01090944">
    <property type="protein sequence ID" value="MBX71428.1"/>
    <property type="molecule type" value="Transcribed_RNA"/>
</dbReference>
<keyword evidence="1" id="KW-1133">Transmembrane helix</keyword>
<protein>
    <submittedName>
        <fullName evidence="2">Uncharacterized protein</fullName>
    </submittedName>
</protein>